<evidence type="ECO:0000313" key="2">
    <source>
        <dbReference type="EMBL" id="ESL09307.1"/>
    </source>
</evidence>
<reference evidence="2 3" key="1">
    <citation type="submission" date="2013-07" db="EMBL/GenBank/DDBJ databases">
        <authorList>
            <person name="Stoco P.H."/>
            <person name="Wagner G."/>
            <person name="Gerber A."/>
            <person name="Zaha A."/>
            <person name="Thompson C."/>
            <person name="Bartholomeu D.C."/>
            <person name="Luckemeyer D.D."/>
            <person name="Bahia D."/>
            <person name="Loreto E."/>
            <person name="Prestes E.B."/>
            <person name="Lima F.M."/>
            <person name="Rodrigues-Luiz G."/>
            <person name="Vallejo G.A."/>
            <person name="Filho J.F."/>
            <person name="Monteiro K.M."/>
            <person name="Tyler K.M."/>
            <person name="de Almeida L.G."/>
            <person name="Ortiz M.F."/>
            <person name="Siervo M.A."/>
            <person name="de Moraes M.H."/>
            <person name="Cunha O.L."/>
            <person name="Mendonca-Neto R."/>
            <person name="Silva R."/>
            <person name="Teixeira S.M."/>
            <person name="Murta S.M."/>
            <person name="Sincero T.C."/>
            <person name="Mendes T.A."/>
            <person name="Urmenyi T.P."/>
            <person name="Silva V.G."/>
            <person name="da Rocha W.D."/>
            <person name="Andersson B."/>
            <person name="Romanha A.J."/>
            <person name="Steindel M."/>
            <person name="de Vasconcelos A.T."/>
            <person name="Grisard E.C."/>
        </authorList>
    </citation>
    <scope>NUCLEOTIDE SEQUENCE [LARGE SCALE GENOMIC DNA]</scope>
    <source>
        <strain evidence="2 3">SC58</strain>
    </source>
</reference>
<accession>A0A061J7M9</accession>
<organism evidence="2 3">
    <name type="scientific">Trypanosoma rangeli SC58</name>
    <dbReference type="NCBI Taxonomy" id="429131"/>
    <lineage>
        <taxon>Eukaryota</taxon>
        <taxon>Discoba</taxon>
        <taxon>Euglenozoa</taxon>
        <taxon>Kinetoplastea</taxon>
        <taxon>Metakinetoplastina</taxon>
        <taxon>Trypanosomatida</taxon>
        <taxon>Trypanosomatidae</taxon>
        <taxon>Trypanosoma</taxon>
        <taxon>Herpetosoma</taxon>
    </lineage>
</organism>
<protein>
    <submittedName>
        <fullName evidence="2">Uncharacterized protein</fullName>
    </submittedName>
</protein>
<dbReference type="OrthoDB" id="1028014at2759"/>
<evidence type="ECO:0000313" key="3">
    <source>
        <dbReference type="Proteomes" id="UP000031737"/>
    </source>
</evidence>
<comment type="caution">
    <text evidence="2">The sequence shown here is derived from an EMBL/GenBank/DDBJ whole genome shotgun (WGS) entry which is preliminary data.</text>
</comment>
<dbReference type="AlphaFoldDB" id="A0A061J7M9"/>
<dbReference type="InterPro" id="IPR046341">
    <property type="entry name" value="SET_dom_sf"/>
</dbReference>
<dbReference type="VEuPathDB" id="TriTrypDB:TRSC58_02975"/>
<evidence type="ECO:0000256" key="1">
    <source>
        <dbReference type="SAM" id="MobiDB-lite"/>
    </source>
</evidence>
<proteinExistence type="predicted"/>
<name>A0A061J7M9_TRYRA</name>
<gene>
    <name evidence="2" type="ORF">TRSC58_02975</name>
</gene>
<dbReference type="EMBL" id="AUPL01002975">
    <property type="protein sequence ID" value="ESL09307.1"/>
    <property type="molecule type" value="Genomic_DNA"/>
</dbReference>
<dbReference type="SUPFAM" id="SSF82199">
    <property type="entry name" value="SET domain"/>
    <property type="match status" value="1"/>
</dbReference>
<sequence>MPRLCLRYTRGAPLCRLTANAMGAVDVAAVAPRRYRSANERESIDNDPSDTAEGTHHHRRGFTAAPDCAGDAPPQRLQVGAAKAGRYPQVRVALHPHAMEEPETHLDEEPHRRGATASSTGSVALTAAEGQAENEVQAFLREKRREVEEGHLERNAALPYPTHPDDMVPEFRRIKRHQAIVVVATDPDYPAFARQDQFVRLPPPENHPWVKNTPIGPFVVHGDGQLGVVGSGEVGFDDGHAATALPRSFRGLRHRSVLQQRLPQKNGKVIQDVVVKNSFTLTGRGVFATRDIVAGETIMIVRSTASNLGVKGE</sequence>
<dbReference type="Proteomes" id="UP000031737">
    <property type="component" value="Unassembled WGS sequence"/>
</dbReference>
<keyword evidence="3" id="KW-1185">Reference proteome</keyword>
<feature type="non-terminal residue" evidence="2">
    <location>
        <position position="313"/>
    </location>
</feature>
<feature type="region of interest" description="Disordered" evidence="1">
    <location>
        <begin position="36"/>
        <end position="72"/>
    </location>
</feature>